<feature type="region of interest" description="Disordered" evidence="1">
    <location>
        <begin position="154"/>
        <end position="226"/>
    </location>
</feature>
<dbReference type="RefSeq" id="WP_106394017.1">
    <property type="nucleotide sequence ID" value="NZ_PVNK01000206.1"/>
</dbReference>
<keyword evidence="3" id="KW-1185">Reference proteome</keyword>
<protein>
    <submittedName>
        <fullName evidence="2">Uncharacterized protein</fullName>
    </submittedName>
</protein>
<gene>
    <name evidence="2" type="ORF">ENSA5_47630</name>
</gene>
<dbReference type="OrthoDB" id="9824521at2"/>
<evidence type="ECO:0000313" key="2">
    <source>
        <dbReference type="EMBL" id="PRP92722.1"/>
    </source>
</evidence>
<accession>A0A2S9XIQ1</accession>
<evidence type="ECO:0000256" key="1">
    <source>
        <dbReference type="SAM" id="MobiDB-lite"/>
    </source>
</evidence>
<comment type="caution">
    <text evidence="2">The sequence shown here is derived from an EMBL/GenBank/DDBJ whole genome shotgun (WGS) entry which is preliminary data.</text>
</comment>
<organism evidence="2 3">
    <name type="scientific">Enhygromyxa salina</name>
    <dbReference type="NCBI Taxonomy" id="215803"/>
    <lineage>
        <taxon>Bacteria</taxon>
        <taxon>Pseudomonadati</taxon>
        <taxon>Myxococcota</taxon>
        <taxon>Polyangia</taxon>
        <taxon>Nannocystales</taxon>
        <taxon>Nannocystaceae</taxon>
        <taxon>Enhygromyxa</taxon>
    </lineage>
</organism>
<sequence>MTAAELWTQVRVSFAGTIVELVHLRPGQNFTLGEGPDADLTYATPGLHRLVSATADGAVLASLETGELVALREDEWTRIELGPLTIEVGTERQIAPELGARPLDVGWWLGLASTALIVVTFLTLSRMAGEVQLPPLETDAAPYLAYTLRSEPEAAELRQERPELPPPPAVSHPTREETRRAKSREPAAATTPGPSLEQAEPGASGAERKATSMRLARSGSGPRVVAPMLQRDTSPAEAARSAGMLAAMAEYGGVEGVIATAATNFAPEVDDSELWASMTGGSIDVSVGGLDLIGSGRGGGVASEAIRSGAPSRPQPDLADVPPCLGSACERPRETSETSETRRVRVVETRVEGELDSKLALRFASSLGKIWSACLRGGEEVQTFELSYSVLGDGRIGSAKIPITQLSSKSRRCITTAIKTHAPGPGLTRDGRAAKVVQRVELR</sequence>
<evidence type="ECO:0000313" key="3">
    <source>
        <dbReference type="Proteomes" id="UP000237968"/>
    </source>
</evidence>
<dbReference type="EMBL" id="PVNK01000206">
    <property type="protein sequence ID" value="PRP92722.1"/>
    <property type="molecule type" value="Genomic_DNA"/>
</dbReference>
<name>A0A2S9XIQ1_9BACT</name>
<feature type="compositionally biased region" description="Basic and acidic residues" evidence="1">
    <location>
        <begin position="154"/>
        <end position="163"/>
    </location>
</feature>
<dbReference type="AlphaFoldDB" id="A0A2S9XIQ1"/>
<dbReference type="Proteomes" id="UP000237968">
    <property type="component" value="Unassembled WGS sequence"/>
</dbReference>
<reference evidence="2 3" key="1">
    <citation type="submission" date="2018-03" db="EMBL/GenBank/DDBJ databases">
        <title>Draft Genome Sequences of the Obligatory Marine Myxobacteria Enhygromyxa salina SWB005.</title>
        <authorList>
            <person name="Poehlein A."/>
            <person name="Moghaddam J.A."/>
            <person name="Harms H."/>
            <person name="Alanjari M."/>
            <person name="Koenig G.M."/>
            <person name="Daniel R."/>
            <person name="Schaeberle T.F."/>
        </authorList>
    </citation>
    <scope>NUCLEOTIDE SEQUENCE [LARGE SCALE GENOMIC DNA]</scope>
    <source>
        <strain evidence="2 3">SWB005</strain>
    </source>
</reference>
<feature type="compositionally biased region" description="Basic and acidic residues" evidence="1">
    <location>
        <begin position="173"/>
        <end position="185"/>
    </location>
</feature>
<proteinExistence type="predicted"/>